<feature type="domain" description="AMP-dependent synthetase/ligase" evidence="1">
    <location>
        <begin position="48"/>
        <end position="157"/>
    </location>
</feature>
<dbReference type="InterPro" id="IPR042099">
    <property type="entry name" value="ANL_N_sf"/>
</dbReference>
<sequence length="323" mass="33872">MQSATRRAAASLRIARARALRPPLRSIATAAAAPSIRDLLHSATADSPLKDAVKFMGYANENATVWTYSQLASHVSALSTGLSHLNYSQNDAILTLLPADSPEYTVLLLAASQLGISIIPLPTPADPQTVDVDALKAALNEHRPAALVIHSSCSVPEHADSSRILAASNSVVNALDPSIALNDAAGLLGFVPLTGRPFYSAQFPFLRHIVSTDDVNARGTITLRSLLVYSGESPYTASEAPLLITSAGQASQSQLIADAEKLCTKMSISSDPLAKEGKLVTKPALSTTSATSLVASIMKHALWVTSADRDKTEVAASENALVV</sequence>
<evidence type="ECO:0000313" key="2">
    <source>
        <dbReference type="EMBL" id="PXF47516.1"/>
    </source>
</evidence>
<proteinExistence type="predicted"/>
<comment type="caution">
    <text evidence="2">The sequence shown here is derived from an EMBL/GenBank/DDBJ whole genome shotgun (WGS) entry which is preliminary data.</text>
</comment>
<name>A0A2V3IZD1_9FLOR</name>
<dbReference type="SUPFAM" id="SSF56801">
    <property type="entry name" value="Acetyl-CoA synthetase-like"/>
    <property type="match status" value="1"/>
</dbReference>
<protein>
    <recommendedName>
        <fullName evidence="1">AMP-dependent synthetase/ligase domain-containing protein</fullName>
    </recommendedName>
</protein>
<dbReference type="Gene3D" id="3.40.50.12780">
    <property type="entry name" value="N-terminal domain of ligase-like"/>
    <property type="match status" value="1"/>
</dbReference>
<evidence type="ECO:0000259" key="1">
    <source>
        <dbReference type="Pfam" id="PF00501"/>
    </source>
</evidence>
<keyword evidence="3" id="KW-1185">Reference proteome</keyword>
<evidence type="ECO:0000313" key="3">
    <source>
        <dbReference type="Proteomes" id="UP000247409"/>
    </source>
</evidence>
<organism evidence="2 3">
    <name type="scientific">Gracilariopsis chorda</name>
    <dbReference type="NCBI Taxonomy" id="448386"/>
    <lineage>
        <taxon>Eukaryota</taxon>
        <taxon>Rhodophyta</taxon>
        <taxon>Florideophyceae</taxon>
        <taxon>Rhodymeniophycidae</taxon>
        <taxon>Gracilariales</taxon>
        <taxon>Gracilariaceae</taxon>
        <taxon>Gracilariopsis</taxon>
    </lineage>
</organism>
<accession>A0A2V3IZD1</accession>
<dbReference type="EMBL" id="NBIV01000023">
    <property type="protein sequence ID" value="PXF47516.1"/>
    <property type="molecule type" value="Genomic_DNA"/>
</dbReference>
<gene>
    <name evidence="2" type="ORF">BWQ96_02660</name>
</gene>
<dbReference type="OrthoDB" id="10354815at2759"/>
<dbReference type="AlphaFoldDB" id="A0A2V3IZD1"/>
<dbReference type="STRING" id="448386.A0A2V3IZD1"/>
<dbReference type="InterPro" id="IPR000873">
    <property type="entry name" value="AMP-dep_synth/lig_dom"/>
</dbReference>
<dbReference type="Pfam" id="PF00501">
    <property type="entry name" value="AMP-binding"/>
    <property type="match status" value="1"/>
</dbReference>
<dbReference type="Proteomes" id="UP000247409">
    <property type="component" value="Unassembled WGS sequence"/>
</dbReference>
<reference evidence="2 3" key="1">
    <citation type="journal article" date="2018" name="Mol. Biol. Evol.">
        <title>Analysis of the draft genome of the red seaweed Gracilariopsis chorda provides insights into genome size evolution in Rhodophyta.</title>
        <authorList>
            <person name="Lee J."/>
            <person name="Yang E.C."/>
            <person name="Graf L."/>
            <person name="Yang J.H."/>
            <person name="Qiu H."/>
            <person name="Zel Zion U."/>
            <person name="Chan C.X."/>
            <person name="Stephens T.G."/>
            <person name="Weber A.P.M."/>
            <person name="Boo G.H."/>
            <person name="Boo S.M."/>
            <person name="Kim K.M."/>
            <person name="Shin Y."/>
            <person name="Jung M."/>
            <person name="Lee S.J."/>
            <person name="Yim H.S."/>
            <person name="Lee J.H."/>
            <person name="Bhattacharya D."/>
            <person name="Yoon H.S."/>
        </authorList>
    </citation>
    <scope>NUCLEOTIDE SEQUENCE [LARGE SCALE GENOMIC DNA]</scope>
    <source>
        <strain evidence="2 3">SKKU-2015</strain>
        <tissue evidence="2">Whole body</tissue>
    </source>
</reference>